<dbReference type="CDD" id="cd00590">
    <property type="entry name" value="RRM_SF"/>
    <property type="match status" value="1"/>
</dbReference>
<dbReference type="Pfam" id="PF13966">
    <property type="entry name" value="zf-RVT"/>
    <property type="match status" value="1"/>
</dbReference>
<dbReference type="Proteomes" id="UP001172457">
    <property type="component" value="Chromosome 3"/>
</dbReference>
<name>A0AA38TWV8_9ASTR</name>
<dbReference type="SUPFAM" id="SSF54928">
    <property type="entry name" value="RNA-binding domain, RBD"/>
    <property type="match status" value="1"/>
</dbReference>
<dbReference type="InterPro" id="IPR035979">
    <property type="entry name" value="RBD_domain_sf"/>
</dbReference>
<dbReference type="InterPro" id="IPR012677">
    <property type="entry name" value="Nucleotide-bd_a/b_plait_sf"/>
</dbReference>
<gene>
    <name evidence="5" type="ORF">OSB04_012847</name>
</gene>
<protein>
    <submittedName>
        <fullName evidence="5">Uncharacterized protein</fullName>
    </submittedName>
</protein>
<dbReference type="InterPro" id="IPR000504">
    <property type="entry name" value="RRM_dom"/>
</dbReference>
<dbReference type="SMART" id="SM00360">
    <property type="entry name" value="RRM"/>
    <property type="match status" value="1"/>
</dbReference>
<dbReference type="Pfam" id="PF00078">
    <property type="entry name" value="RVT_1"/>
    <property type="match status" value="1"/>
</dbReference>
<sequence>MIQTYIKYKTRQKRADAKKALNDLFFRSGYSKFTLENTNEIFYLRRPVNSKAYCKEREWSEPGLRNRIRYRGMQQNRPTLGPRFAKETSLLFYNFPRDWGVTHLWRLFKRYGTVSDIYMAFKRLRNGEKFGFVRFRGVQDEVLLERRLKKIWIGDKNMKVHLADKRKRGVGNCSESRNPRPCVERIPFRRAPEAFRSYADAVKGIPAEAHSAKGQSDAWESMERTDLKGPNLGCWQADKEELNFLQHCVVGSVTKMEHVDSIQALISTGTLDNCEIKMLGGNEILLKFESKEAVDSVIRNKVHGIHFWVKDLKLWSEGFRASNRLVWLRIMGIPLQIWKVEVFKDIARNWGSMVTSSNCDLSSSPNLMWGKVLINTSLKSTINEIKSVKVGGLFYVIKVEEEDGVGLEGQIRNYHQQVMEINEEEKDFSSNHSEHSEWSEDVDCSEEEGSVKNSCDDCQEGVEKVELRERCGKNMSSEDQRSLMSRIDSKIQNSPEVDLRIGKSSPEKTTFADERKEDKESAGLGGVMMKSVSRPANSKALPTDNKGDFSSSIPNGNCGLNGILDGGCGLSGGPHLIKNKSGPNELDCNFKSGKANNNLEGEPNCVLSEQSKDHRQLHDSILFDNLNQADSVQKSNLESIPKRREGVASSKSKSNSSGIQRSKGLPSDKLGFGRGRASIHGFKKMARAKTKKPQKIKQAKRKSSVAGDRYSSEIQVSLSSELKGDGLTENVEEFGEAIGVIWNNAADFDFVEASGNSGGLLLIWNKNTFQGQFVVKDRYFIAVVGKWENKEGLVGFVNVYGPNDQKEREALCKLDRFLVTSSYGDRWRNLNAKTLERKGSDHSPILMCDHVVDFGPIPFKFFDTWLKEDAVEALVKKAWHDSTSSTRPDCIFRDKLKKVKLAIKEWRKSGWGEIDKKVRLAKEEVKSWEDKGDVSLLDVSDREKWVEARKKWLELEEKNTAMARQRAKIKWVKEGDENSKIFHMACKVRERRNRIQGLSIHGNWSENPKEIKRFVFDFFKQKFANQIKYGAKLKGDRFKKISMEEAIMLERKFSEEEVWNALKDCGCNKSPGPDGFTTGFLNKFWSIVKGDLMEALHWFWEKEALSEGCNSSFITLIPKNTNPICLNDFRPISLVGVLYKVISKVLAERMKMVMGSIISDVQSAFLKGRSILDGVLVANETVSYLKRLKRKALIFKVDFEKAYDSVNWDFLLDVLEYMGFGIKWRKWIRSCLNTSKISILVNGSPTDECPMERGIRQGDPLAPFLFLVVAEGLNVMVEEALEKGLFKGVKVGSNEVVLSHLQYADDVIFFGEWGAENIVNLVKLLKCFHAVSGLKVNIDKCSIFGVGVPEVEVVDWAKVIGCSSGLLPFTYLGLPVGVSMKRISHWEKVITKVKNKLSGWKTKWISFGGRLTLVKSVLSSIPLYFFSLFHAPVLGGSVGGGGVLKEKFSRLFQLENSKEALVAERGYFIGKEWFWSWNWRRDPRGREVSEFEELCRYLEAFKPRLQGEDKVVWKLAPLEGFSVKLLRSVLGRRRLGARVEGGRREPTSWVKAIPAKVNVFYWRAALERLPCRVLLDKRGVDLDTVLCPRCNREVESVTHSLFSCEKVKLLWILVGRWWNLDVSNAVNVQDCLLLASRSGACAKGVARWEATVRCVAYLVWANRNKGEVLKKKQGIERWDVIPIDRTGDRKKRDPLKSSAHRTSKAHRKRNKSKPKKDNHFEEFDDDPGMHFQATFGNRWYSWSFKSWEESFSQSRTNGFEWREDSYGTNNNRNKWRTASDDEESDDDNSYAVGSHSDRITLGLPTNGPLNIDEVKIAFRLSALKWHPDKHQGPSQVSFLCLTISICYKLKNSYQN</sequence>
<dbReference type="CDD" id="cd01650">
    <property type="entry name" value="RT_nLTR_like"/>
    <property type="match status" value="1"/>
</dbReference>
<keyword evidence="6" id="KW-1185">Reference proteome</keyword>
<feature type="domain" description="RRM" evidence="3">
    <location>
        <begin position="88"/>
        <end position="165"/>
    </location>
</feature>
<evidence type="ECO:0000256" key="2">
    <source>
        <dbReference type="SAM" id="MobiDB-lite"/>
    </source>
</evidence>
<dbReference type="InterPro" id="IPR043502">
    <property type="entry name" value="DNA/RNA_pol_sf"/>
</dbReference>
<dbReference type="SUPFAM" id="SSF46565">
    <property type="entry name" value="Chaperone J-domain"/>
    <property type="match status" value="1"/>
</dbReference>
<proteinExistence type="predicted"/>
<feature type="region of interest" description="Disordered" evidence="2">
    <location>
        <begin position="633"/>
        <end position="708"/>
    </location>
</feature>
<organism evidence="5 6">
    <name type="scientific">Centaurea solstitialis</name>
    <name type="common">yellow star-thistle</name>
    <dbReference type="NCBI Taxonomy" id="347529"/>
    <lineage>
        <taxon>Eukaryota</taxon>
        <taxon>Viridiplantae</taxon>
        <taxon>Streptophyta</taxon>
        <taxon>Embryophyta</taxon>
        <taxon>Tracheophyta</taxon>
        <taxon>Spermatophyta</taxon>
        <taxon>Magnoliopsida</taxon>
        <taxon>eudicotyledons</taxon>
        <taxon>Gunneridae</taxon>
        <taxon>Pentapetalae</taxon>
        <taxon>asterids</taxon>
        <taxon>campanulids</taxon>
        <taxon>Asterales</taxon>
        <taxon>Asteraceae</taxon>
        <taxon>Carduoideae</taxon>
        <taxon>Cardueae</taxon>
        <taxon>Centaureinae</taxon>
        <taxon>Centaurea</taxon>
    </lineage>
</organism>
<evidence type="ECO:0000259" key="3">
    <source>
        <dbReference type="PROSITE" id="PS50102"/>
    </source>
</evidence>
<dbReference type="PANTHER" id="PTHR33116:SF78">
    <property type="entry name" value="OS12G0587133 PROTEIN"/>
    <property type="match status" value="1"/>
</dbReference>
<feature type="compositionally biased region" description="Basic residues" evidence="2">
    <location>
        <begin position="681"/>
        <end position="703"/>
    </location>
</feature>
<dbReference type="GO" id="GO:0003723">
    <property type="term" value="F:RNA binding"/>
    <property type="evidence" value="ECO:0007669"/>
    <property type="project" value="UniProtKB-UniRule"/>
</dbReference>
<feature type="compositionally biased region" description="Basic residues" evidence="2">
    <location>
        <begin position="1696"/>
        <end position="1714"/>
    </location>
</feature>
<dbReference type="InterPro" id="IPR036869">
    <property type="entry name" value="J_dom_sf"/>
</dbReference>
<dbReference type="InterPro" id="IPR026960">
    <property type="entry name" value="RVT-Znf"/>
</dbReference>
<evidence type="ECO:0000313" key="6">
    <source>
        <dbReference type="Proteomes" id="UP001172457"/>
    </source>
</evidence>
<feature type="region of interest" description="Disordered" evidence="2">
    <location>
        <begin position="500"/>
        <end position="545"/>
    </location>
</feature>
<dbReference type="PANTHER" id="PTHR33116">
    <property type="entry name" value="REVERSE TRANSCRIPTASE ZINC-BINDING DOMAIN-CONTAINING PROTEIN-RELATED-RELATED"/>
    <property type="match status" value="1"/>
</dbReference>
<feature type="region of interest" description="Disordered" evidence="2">
    <location>
        <begin position="1770"/>
        <end position="1797"/>
    </location>
</feature>
<dbReference type="Gene3D" id="3.30.70.330">
    <property type="match status" value="1"/>
</dbReference>
<dbReference type="PROSITE" id="PS50878">
    <property type="entry name" value="RT_POL"/>
    <property type="match status" value="1"/>
</dbReference>
<evidence type="ECO:0000259" key="4">
    <source>
        <dbReference type="PROSITE" id="PS50878"/>
    </source>
</evidence>
<evidence type="ECO:0000313" key="5">
    <source>
        <dbReference type="EMBL" id="KAJ9558233.1"/>
    </source>
</evidence>
<feature type="compositionally biased region" description="Basic and acidic residues" evidence="2">
    <location>
        <begin position="510"/>
        <end position="521"/>
    </location>
</feature>
<keyword evidence="1" id="KW-0694">RNA-binding</keyword>
<evidence type="ECO:0000256" key="1">
    <source>
        <dbReference type="PROSITE-ProRule" id="PRU00176"/>
    </source>
</evidence>
<feature type="region of interest" description="Disordered" evidence="2">
    <location>
        <begin position="1687"/>
        <end position="1724"/>
    </location>
</feature>
<dbReference type="EMBL" id="JARYMX010000003">
    <property type="protein sequence ID" value="KAJ9558233.1"/>
    <property type="molecule type" value="Genomic_DNA"/>
</dbReference>
<reference evidence="5" key="1">
    <citation type="submission" date="2023-03" db="EMBL/GenBank/DDBJ databases">
        <title>Chromosome-scale reference genome and RAD-based genetic map of yellow starthistle (Centaurea solstitialis) reveal putative structural variation and QTLs associated with invader traits.</title>
        <authorList>
            <person name="Reatini B."/>
            <person name="Cang F.A."/>
            <person name="Jiang Q."/>
            <person name="Mckibben M.T.W."/>
            <person name="Barker M.S."/>
            <person name="Rieseberg L.H."/>
            <person name="Dlugosch K.M."/>
        </authorList>
    </citation>
    <scope>NUCLEOTIDE SEQUENCE</scope>
    <source>
        <strain evidence="5">CAN-66</strain>
        <tissue evidence="5">Leaf</tissue>
    </source>
</reference>
<dbReference type="PROSITE" id="PS50102">
    <property type="entry name" value="RRM"/>
    <property type="match status" value="1"/>
</dbReference>
<dbReference type="SUPFAM" id="SSF56672">
    <property type="entry name" value="DNA/RNA polymerases"/>
    <property type="match status" value="1"/>
</dbReference>
<dbReference type="InterPro" id="IPR000477">
    <property type="entry name" value="RT_dom"/>
</dbReference>
<accession>A0AA38TWV8</accession>
<comment type="caution">
    <text evidence="5">The sequence shown here is derived from an EMBL/GenBank/DDBJ whole genome shotgun (WGS) entry which is preliminary data.</text>
</comment>
<feature type="domain" description="Reverse transcriptase" evidence="4">
    <location>
        <begin position="1098"/>
        <end position="1376"/>
    </location>
</feature>